<dbReference type="InterPro" id="IPR000182">
    <property type="entry name" value="GNAT_dom"/>
</dbReference>
<reference evidence="8 9" key="1">
    <citation type="submission" date="2015-01" db="EMBL/GenBank/DDBJ databases">
        <title>Genome of allotetraploid Gossypium barbadense reveals genomic plasticity and fiber elongation in cotton evolution.</title>
        <authorList>
            <person name="Chen X."/>
            <person name="Liu X."/>
            <person name="Zhao B."/>
            <person name="Zheng H."/>
            <person name="Hu Y."/>
            <person name="Lu G."/>
            <person name="Yang C."/>
            <person name="Chen J."/>
            <person name="Shan C."/>
            <person name="Zhang L."/>
            <person name="Zhou Y."/>
            <person name="Wang L."/>
            <person name="Guo W."/>
            <person name="Bai Y."/>
            <person name="Ruan J."/>
            <person name="Shangguan X."/>
            <person name="Mao Y."/>
            <person name="Jiang J."/>
            <person name="Zhu Y."/>
            <person name="Lei J."/>
            <person name="Kang H."/>
            <person name="Chen S."/>
            <person name="He X."/>
            <person name="Wang R."/>
            <person name="Wang Y."/>
            <person name="Chen J."/>
            <person name="Wang L."/>
            <person name="Yu S."/>
            <person name="Wang B."/>
            <person name="Wei J."/>
            <person name="Song S."/>
            <person name="Lu X."/>
            <person name="Gao Z."/>
            <person name="Gu W."/>
            <person name="Deng X."/>
            <person name="Ma D."/>
            <person name="Wang S."/>
            <person name="Liang W."/>
            <person name="Fang L."/>
            <person name="Cai C."/>
            <person name="Zhu X."/>
            <person name="Zhou B."/>
            <person name="Zhang Y."/>
            <person name="Chen Z."/>
            <person name="Xu S."/>
            <person name="Zhu R."/>
            <person name="Wang S."/>
            <person name="Zhang T."/>
            <person name="Zhao G."/>
        </authorList>
    </citation>
    <scope>NUCLEOTIDE SEQUENCE [LARGE SCALE GENOMIC DNA]</scope>
    <source>
        <strain evidence="9">cv. Xinhai21</strain>
        <tissue evidence="8">Leaf</tissue>
    </source>
</reference>
<feature type="compositionally biased region" description="Basic and acidic residues" evidence="6">
    <location>
        <begin position="124"/>
        <end position="142"/>
    </location>
</feature>
<feature type="compositionally biased region" description="Basic and acidic residues" evidence="6">
    <location>
        <begin position="70"/>
        <end position="82"/>
    </location>
</feature>
<dbReference type="PANTHER" id="PTHR46309:SF1">
    <property type="entry name" value="PHD FINGER PROTEIN 12"/>
    <property type="match status" value="1"/>
</dbReference>
<dbReference type="GO" id="GO:0016747">
    <property type="term" value="F:acyltransferase activity, transferring groups other than amino-acyl groups"/>
    <property type="evidence" value="ECO:0007669"/>
    <property type="project" value="InterPro"/>
</dbReference>
<dbReference type="Pfam" id="PF23209">
    <property type="entry name" value="IDM1_C"/>
    <property type="match status" value="1"/>
</dbReference>
<feature type="region of interest" description="Disordered" evidence="6">
    <location>
        <begin position="831"/>
        <end position="872"/>
    </location>
</feature>
<evidence type="ECO:0000313" key="9">
    <source>
        <dbReference type="Proteomes" id="UP000239757"/>
    </source>
</evidence>
<dbReference type="CDD" id="cd04301">
    <property type="entry name" value="NAT_SF"/>
    <property type="match status" value="1"/>
</dbReference>
<dbReference type="Pfam" id="PF00628">
    <property type="entry name" value="PHD"/>
    <property type="match status" value="1"/>
</dbReference>
<dbReference type="InterPro" id="IPR032308">
    <property type="entry name" value="TDBD"/>
</dbReference>
<dbReference type="InterPro" id="IPR001965">
    <property type="entry name" value="Znf_PHD"/>
</dbReference>
<gene>
    <name evidence="8" type="ORF">GOBAR_AA07204</name>
</gene>
<dbReference type="Gene3D" id="3.30.40.10">
    <property type="entry name" value="Zinc/RING finger domain, C3HC4 (zinc finger)"/>
    <property type="match status" value="1"/>
</dbReference>
<dbReference type="GO" id="GO:0008270">
    <property type="term" value="F:zinc ion binding"/>
    <property type="evidence" value="ECO:0007669"/>
    <property type="project" value="UniProtKB-KW"/>
</dbReference>
<feature type="compositionally biased region" description="Polar residues" evidence="6">
    <location>
        <begin position="193"/>
        <end position="203"/>
    </location>
</feature>
<name>A0A2P5YCN7_GOSBA</name>
<feature type="compositionally biased region" description="Basic residues" evidence="6">
    <location>
        <begin position="204"/>
        <end position="215"/>
    </location>
</feature>
<dbReference type="PANTHER" id="PTHR46309">
    <property type="entry name" value="PHD FINGER PROTEIN 12"/>
    <property type="match status" value="1"/>
</dbReference>
<evidence type="ECO:0000256" key="1">
    <source>
        <dbReference type="ARBA" id="ARBA00004123"/>
    </source>
</evidence>
<keyword evidence="5" id="KW-0539">Nucleus</keyword>
<keyword evidence="2" id="KW-0479">Metal-binding</keyword>
<feature type="compositionally biased region" description="Basic and acidic residues" evidence="6">
    <location>
        <begin position="102"/>
        <end position="111"/>
    </location>
</feature>
<keyword evidence="3" id="KW-0863">Zinc-finger</keyword>
<dbReference type="SUPFAM" id="SSF55729">
    <property type="entry name" value="Acyl-CoA N-acyltransferases (Nat)"/>
    <property type="match status" value="1"/>
</dbReference>
<dbReference type="InterPro" id="IPR013083">
    <property type="entry name" value="Znf_RING/FYVE/PHD"/>
</dbReference>
<dbReference type="AlphaFoldDB" id="A0A2P5YCN7"/>
<evidence type="ECO:0000256" key="4">
    <source>
        <dbReference type="ARBA" id="ARBA00022833"/>
    </source>
</evidence>
<evidence type="ECO:0000256" key="5">
    <source>
        <dbReference type="ARBA" id="ARBA00023242"/>
    </source>
</evidence>
<dbReference type="InterPro" id="IPR056511">
    <property type="entry name" value="IDM1_C"/>
</dbReference>
<dbReference type="PROSITE" id="PS51186">
    <property type="entry name" value="GNAT"/>
    <property type="match status" value="1"/>
</dbReference>
<dbReference type="Pfam" id="PF16135">
    <property type="entry name" value="TDBD"/>
    <property type="match status" value="1"/>
</dbReference>
<evidence type="ECO:0000256" key="2">
    <source>
        <dbReference type="ARBA" id="ARBA00022723"/>
    </source>
</evidence>
<proteinExistence type="predicted"/>
<dbReference type="GO" id="GO:0003714">
    <property type="term" value="F:transcription corepressor activity"/>
    <property type="evidence" value="ECO:0007669"/>
    <property type="project" value="InterPro"/>
</dbReference>
<protein>
    <recommendedName>
        <fullName evidence="7">N-acetyltransferase domain-containing protein</fullName>
    </recommendedName>
</protein>
<dbReference type="SUPFAM" id="SSF57903">
    <property type="entry name" value="FYVE/PHD zinc finger"/>
    <property type="match status" value="1"/>
</dbReference>
<dbReference type="GO" id="GO:0006357">
    <property type="term" value="P:regulation of transcription by RNA polymerase II"/>
    <property type="evidence" value="ECO:0007669"/>
    <property type="project" value="TreeGrafter"/>
</dbReference>
<comment type="subcellular location">
    <subcellularLocation>
        <location evidence="1">Nucleus</location>
    </subcellularLocation>
</comment>
<organism evidence="8 9">
    <name type="scientific">Gossypium barbadense</name>
    <name type="common">Sea Island cotton</name>
    <name type="synonym">Hibiscus barbadensis</name>
    <dbReference type="NCBI Taxonomy" id="3634"/>
    <lineage>
        <taxon>Eukaryota</taxon>
        <taxon>Viridiplantae</taxon>
        <taxon>Streptophyta</taxon>
        <taxon>Embryophyta</taxon>
        <taxon>Tracheophyta</taxon>
        <taxon>Spermatophyta</taxon>
        <taxon>Magnoliopsida</taxon>
        <taxon>eudicotyledons</taxon>
        <taxon>Gunneridae</taxon>
        <taxon>Pentapetalae</taxon>
        <taxon>rosids</taxon>
        <taxon>malvids</taxon>
        <taxon>Malvales</taxon>
        <taxon>Malvaceae</taxon>
        <taxon>Malvoideae</taxon>
        <taxon>Gossypium</taxon>
    </lineage>
</organism>
<evidence type="ECO:0000313" key="8">
    <source>
        <dbReference type="EMBL" id="PPS13379.1"/>
    </source>
</evidence>
<dbReference type="OrthoDB" id="429143at2759"/>
<accession>A0A2P5YCN7</accession>
<dbReference type="SMART" id="SM00249">
    <property type="entry name" value="PHD"/>
    <property type="match status" value="1"/>
</dbReference>
<evidence type="ECO:0000259" key="7">
    <source>
        <dbReference type="PROSITE" id="PS51186"/>
    </source>
</evidence>
<feature type="compositionally biased region" description="Basic and acidic residues" evidence="6">
    <location>
        <begin position="157"/>
        <end position="189"/>
    </location>
</feature>
<feature type="compositionally biased region" description="Basic residues" evidence="6">
    <location>
        <begin position="143"/>
        <end position="155"/>
    </location>
</feature>
<dbReference type="Proteomes" id="UP000239757">
    <property type="component" value="Unassembled WGS sequence"/>
</dbReference>
<dbReference type="EMBL" id="KZ663356">
    <property type="protein sequence ID" value="PPS13379.1"/>
    <property type="molecule type" value="Genomic_DNA"/>
</dbReference>
<feature type="domain" description="N-acetyltransferase" evidence="7">
    <location>
        <begin position="451"/>
        <end position="606"/>
    </location>
</feature>
<dbReference type="GO" id="GO:0005634">
    <property type="term" value="C:nucleus"/>
    <property type="evidence" value="ECO:0007669"/>
    <property type="project" value="UniProtKB-SubCell"/>
</dbReference>
<evidence type="ECO:0000256" key="6">
    <source>
        <dbReference type="SAM" id="MobiDB-lite"/>
    </source>
</evidence>
<feature type="region of interest" description="Disordered" evidence="6">
    <location>
        <begin position="58"/>
        <end position="215"/>
    </location>
</feature>
<dbReference type="InterPro" id="IPR019787">
    <property type="entry name" value="Znf_PHD-finger"/>
</dbReference>
<keyword evidence="4" id="KW-0862">Zinc</keyword>
<dbReference type="InterPro" id="IPR016181">
    <property type="entry name" value="Acyl_CoA_acyltransferase"/>
</dbReference>
<dbReference type="InterPro" id="IPR011011">
    <property type="entry name" value="Znf_FYVE_PHD"/>
</dbReference>
<feature type="compositionally biased region" description="Polar residues" evidence="6">
    <location>
        <begin position="831"/>
        <end position="843"/>
    </location>
</feature>
<evidence type="ECO:0000256" key="3">
    <source>
        <dbReference type="ARBA" id="ARBA00022771"/>
    </source>
</evidence>
<sequence>MGGGFESSCLQFKPDKSEVLPRQDIVENKGDDLKLMVLDLNEEPLVCSLKEVEFEKKEGLVEDNDDDKEDSVKKNSKEEGLKGEVPFSGRVLRSRSAVKNQRVIEGDKVDKTEDDSSSAMKTTEVVKEGNDQSHTEVNDVQRKVGKMGKRKRGRPPKLVDKGNDQSHSEVKDVQSKVKVLKEKLPLHEEENSDGTLQRSTQVSSRKRKLQQTQKRKRYALLVRNSMDGAESDNNGYVLYDGKRTLLSWMIDLGTVPQNGKVEYLVQRRTRTRESKAGRITRDGIQCNCCSDVFAIADFETHAGGKICQPFLNICLETGVPLLQCLLDAWNKRQQSECRGFHFVDFGGEDPNDDTCGICGDGGDLICCDGCPSTFHQSCLDIEAFPSDHEPCIQPMNAFDDDSSSAFFCGKRCKELFERLQMLVGVKHELQEGFSWALVQRFDITSDVCLNEAYQKVESNSKLAVALSVMDECFLPLVDHRSGINLIHNIVYNFWSNFTRLNYSGFYTAILERGDEVISAASIRIHGNLLAEMPFIGTRYAYRRQGMCRRLLCAIESALRSLNVQKLVIPAVPELRETWTSVFGFQPLETASKPKMRNMNILVFPGVDMLEKPLLTHVMEEQIMGKASDKSVERCPVVFDLNVSAEDPEPEIDDRTDEPAAIESTTPLSDGTLKYTFDIMAETVNLPESAAVSSSCIPAPEESNLEFDSQNIYSEEKADDSIVKQNLDSEHAASVKHSDNIGHAENEVAVPVQASKDAGKDVLTNGLDGTVQMSEDVNDIKHHGNSKLEMVECVSDFVKTVVQSEEAKIFYFVKSIFQSEEAKICHAIGKDATNQTSPSTSQGAQHAANGHYDVASNDSKSGPSRQGVKMEASGEVSSTIDVNFITYEVCNDTSKRENVQQRMCKPAEVVSAGSEVCHD</sequence>
<dbReference type="InterPro" id="IPR042163">
    <property type="entry name" value="PHF12"/>
</dbReference>